<dbReference type="OrthoDB" id="6882680at2"/>
<dbReference type="InterPro" id="IPR050740">
    <property type="entry name" value="Aldehyde_DH_Superfamily"/>
</dbReference>
<feature type="active site" evidence="3">
    <location>
        <position position="268"/>
    </location>
</feature>
<dbReference type="InterPro" id="IPR016161">
    <property type="entry name" value="Ald_DH/histidinol_DH"/>
</dbReference>
<dbReference type="CDD" id="cd07103">
    <property type="entry name" value="ALDH_F5_SSADH_GabD"/>
    <property type="match status" value="1"/>
</dbReference>
<dbReference type="EMBL" id="FTNT01000001">
    <property type="protein sequence ID" value="SIR68090.1"/>
    <property type="molecule type" value="Genomic_DNA"/>
</dbReference>
<dbReference type="Proteomes" id="UP000186218">
    <property type="component" value="Unassembled WGS sequence"/>
</dbReference>
<proteinExistence type="inferred from homology"/>
<gene>
    <name evidence="6" type="ORF">SAMN05445060_0418</name>
</gene>
<evidence type="ECO:0000256" key="1">
    <source>
        <dbReference type="ARBA" id="ARBA00009986"/>
    </source>
</evidence>
<dbReference type="InterPro" id="IPR016162">
    <property type="entry name" value="Ald_DH_N"/>
</dbReference>
<keyword evidence="2 4" id="KW-0560">Oxidoreductase</keyword>
<keyword evidence="7" id="KW-1185">Reference proteome</keyword>
<comment type="similarity">
    <text evidence="1 4">Belongs to the aldehyde dehydrogenase family.</text>
</comment>
<evidence type="ECO:0000256" key="4">
    <source>
        <dbReference type="RuleBase" id="RU003345"/>
    </source>
</evidence>
<accession>A0A1N7CX19</accession>
<dbReference type="SUPFAM" id="SSF53720">
    <property type="entry name" value="ALDH-like"/>
    <property type="match status" value="1"/>
</dbReference>
<dbReference type="GO" id="GO:0009450">
    <property type="term" value="P:gamma-aminobutyric acid catabolic process"/>
    <property type="evidence" value="ECO:0007669"/>
    <property type="project" value="TreeGrafter"/>
</dbReference>
<dbReference type="FunFam" id="3.40.309.10:FF:000004">
    <property type="entry name" value="Succinate-semialdehyde dehydrogenase I"/>
    <property type="match status" value="1"/>
</dbReference>
<organism evidence="6 7">
    <name type="scientific">Williamsia sterculiae</name>
    <dbReference type="NCBI Taxonomy" id="1344003"/>
    <lineage>
        <taxon>Bacteria</taxon>
        <taxon>Bacillati</taxon>
        <taxon>Actinomycetota</taxon>
        <taxon>Actinomycetes</taxon>
        <taxon>Mycobacteriales</taxon>
        <taxon>Nocardiaceae</taxon>
        <taxon>Williamsia</taxon>
    </lineage>
</organism>
<dbReference type="PROSITE" id="PS00687">
    <property type="entry name" value="ALDEHYDE_DEHYDR_GLU"/>
    <property type="match status" value="1"/>
</dbReference>
<evidence type="ECO:0000256" key="2">
    <source>
        <dbReference type="ARBA" id="ARBA00023002"/>
    </source>
</evidence>
<dbReference type="InterPro" id="IPR016163">
    <property type="entry name" value="Ald_DH_C"/>
</dbReference>
<reference evidence="6 7" key="1">
    <citation type="submission" date="2017-01" db="EMBL/GenBank/DDBJ databases">
        <authorList>
            <person name="Mah S.A."/>
            <person name="Swanson W.J."/>
            <person name="Moy G.W."/>
            <person name="Vacquier V.D."/>
        </authorList>
    </citation>
    <scope>NUCLEOTIDE SEQUENCE [LARGE SCALE GENOMIC DNA]</scope>
    <source>
        <strain evidence="6 7">CPCC 203464</strain>
    </source>
</reference>
<dbReference type="Pfam" id="PF00171">
    <property type="entry name" value="Aldedh"/>
    <property type="match status" value="1"/>
</dbReference>
<evidence type="ECO:0000313" key="7">
    <source>
        <dbReference type="Proteomes" id="UP000186218"/>
    </source>
</evidence>
<dbReference type="RefSeq" id="WP_076476004.1">
    <property type="nucleotide sequence ID" value="NZ_FTNT01000001.1"/>
</dbReference>
<dbReference type="InterPro" id="IPR015590">
    <property type="entry name" value="Aldehyde_DH_dom"/>
</dbReference>
<dbReference type="AlphaFoldDB" id="A0A1N7CX19"/>
<name>A0A1N7CX19_9NOCA</name>
<dbReference type="InterPro" id="IPR029510">
    <property type="entry name" value="Ald_DH_CS_GLU"/>
</dbReference>
<protein>
    <submittedName>
        <fullName evidence="6">Succinate-semialdehyde dehydrogenase / glutarate-semialdehyde dehydrogenase</fullName>
    </submittedName>
</protein>
<feature type="domain" description="Aldehyde dehydrogenase" evidence="5">
    <location>
        <begin position="36"/>
        <end position="496"/>
    </location>
</feature>
<sequence>MTTSGVHHDVVERHRALLDAVPTGIWIDNASRTAATARTFVVDDPATGRELTQVADAGPDDAMLALKQSVAAADDWAATSPRERSVILRAAFDLITERAADLALLMTLEMGKALPDSKSEIAYGAEFLRWFSEEAVRINGRYTQSPGGTGRILVTHQPVGPCLAITPWNFPLAMGTRKIGPALAAGNTIIVKPAAETPLTMLALAKIFAEAGLPPGVLAVLPTSDASAVCTPLIEDTRIRKITFTGSTGVGRILLGQAAANVQRTSMELGGNAPFIVFDDADLDAALDGAFAAKMRNGGEACTAANRFLVHDSVAEEFTDGLIARMQALTVGPGYADGTTLGPLISEKQRNSVAQKVTDAVADGARVRLGGEQARAEQHGGDGWFYPPTVLDEVPVGAEITRGEIFGPVAVISTFGTVDEAIAAANDTEYGLAAYIYTRDLDRALSVSDRLQTGLVGVNRGVISDVAAPFGGEKQSGLGREGGLEGIGEFLTTKYVALTS</sequence>
<evidence type="ECO:0000259" key="5">
    <source>
        <dbReference type="Pfam" id="PF00171"/>
    </source>
</evidence>
<dbReference type="Gene3D" id="3.40.605.10">
    <property type="entry name" value="Aldehyde Dehydrogenase, Chain A, domain 1"/>
    <property type="match status" value="1"/>
</dbReference>
<dbReference type="FunFam" id="3.40.605.10:FF:000007">
    <property type="entry name" value="NAD/NADP-dependent betaine aldehyde dehydrogenase"/>
    <property type="match status" value="1"/>
</dbReference>
<dbReference type="PANTHER" id="PTHR43353">
    <property type="entry name" value="SUCCINATE-SEMIALDEHYDE DEHYDROGENASE, MITOCHONDRIAL"/>
    <property type="match status" value="1"/>
</dbReference>
<dbReference type="GO" id="GO:0004777">
    <property type="term" value="F:succinate-semialdehyde dehydrogenase (NAD+) activity"/>
    <property type="evidence" value="ECO:0007669"/>
    <property type="project" value="TreeGrafter"/>
</dbReference>
<dbReference type="Gene3D" id="3.40.309.10">
    <property type="entry name" value="Aldehyde Dehydrogenase, Chain A, domain 2"/>
    <property type="match status" value="1"/>
</dbReference>
<evidence type="ECO:0000256" key="3">
    <source>
        <dbReference type="PROSITE-ProRule" id="PRU10007"/>
    </source>
</evidence>
<dbReference type="STRING" id="1344003.SAMN05445060_0418"/>
<evidence type="ECO:0000313" key="6">
    <source>
        <dbReference type="EMBL" id="SIR68090.1"/>
    </source>
</evidence>
<dbReference type="PANTHER" id="PTHR43353:SF5">
    <property type="entry name" value="SUCCINATE-SEMIALDEHYDE DEHYDROGENASE, MITOCHONDRIAL"/>
    <property type="match status" value="1"/>
</dbReference>